<dbReference type="PANTHER" id="PTHR38848:SF3">
    <property type="entry name" value="G-PROTEIN COUPLED RECEPTORS FAMILY 3 PROFILE DOMAIN-CONTAINING PROTEIN"/>
    <property type="match status" value="1"/>
</dbReference>
<organism evidence="2 3">
    <name type="scientific">Bimuria novae-zelandiae CBS 107.79</name>
    <dbReference type="NCBI Taxonomy" id="1447943"/>
    <lineage>
        <taxon>Eukaryota</taxon>
        <taxon>Fungi</taxon>
        <taxon>Dikarya</taxon>
        <taxon>Ascomycota</taxon>
        <taxon>Pezizomycotina</taxon>
        <taxon>Dothideomycetes</taxon>
        <taxon>Pleosporomycetidae</taxon>
        <taxon>Pleosporales</taxon>
        <taxon>Massarineae</taxon>
        <taxon>Didymosphaeriaceae</taxon>
        <taxon>Bimuria</taxon>
    </lineage>
</organism>
<dbReference type="EMBL" id="ML976697">
    <property type="protein sequence ID" value="KAF1970929.1"/>
    <property type="molecule type" value="Genomic_DNA"/>
</dbReference>
<evidence type="ECO:0000313" key="2">
    <source>
        <dbReference type="EMBL" id="KAF1970929.1"/>
    </source>
</evidence>
<dbReference type="OrthoDB" id="3210850at2759"/>
<evidence type="ECO:0008006" key="4">
    <source>
        <dbReference type="Google" id="ProtNLM"/>
    </source>
</evidence>
<keyword evidence="1" id="KW-0472">Membrane</keyword>
<feature type="transmembrane region" description="Helical" evidence="1">
    <location>
        <begin position="90"/>
        <end position="109"/>
    </location>
</feature>
<keyword evidence="1" id="KW-1133">Transmembrane helix</keyword>
<protein>
    <recommendedName>
        <fullName evidence="4">G-protein coupled receptors family 1 profile domain-containing protein</fullName>
    </recommendedName>
</protein>
<gene>
    <name evidence="2" type="ORF">BU23DRAFT_537413</name>
</gene>
<reference evidence="2" key="1">
    <citation type="journal article" date="2020" name="Stud. Mycol.">
        <title>101 Dothideomycetes genomes: a test case for predicting lifestyles and emergence of pathogens.</title>
        <authorList>
            <person name="Haridas S."/>
            <person name="Albert R."/>
            <person name="Binder M."/>
            <person name="Bloem J."/>
            <person name="Labutti K."/>
            <person name="Salamov A."/>
            <person name="Andreopoulos B."/>
            <person name="Baker S."/>
            <person name="Barry K."/>
            <person name="Bills G."/>
            <person name="Bluhm B."/>
            <person name="Cannon C."/>
            <person name="Castanera R."/>
            <person name="Culley D."/>
            <person name="Daum C."/>
            <person name="Ezra D."/>
            <person name="Gonzalez J."/>
            <person name="Henrissat B."/>
            <person name="Kuo A."/>
            <person name="Liang C."/>
            <person name="Lipzen A."/>
            <person name="Lutzoni F."/>
            <person name="Magnuson J."/>
            <person name="Mondo S."/>
            <person name="Nolan M."/>
            <person name="Ohm R."/>
            <person name="Pangilinan J."/>
            <person name="Park H.-J."/>
            <person name="Ramirez L."/>
            <person name="Alfaro M."/>
            <person name="Sun H."/>
            <person name="Tritt A."/>
            <person name="Yoshinaga Y."/>
            <person name="Zwiers L.-H."/>
            <person name="Turgeon B."/>
            <person name="Goodwin S."/>
            <person name="Spatafora J."/>
            <person name="Crous P."/>
            <person name="Grigoriev I."/>
        </authorList>
    </citation>
    <scope>NUCLEOTIDE SEQUENCE</scope>
    <source>
        <strain evidence="2">CBS 107.79</strain>
    </source>
</reference>
<sequence length="385" mass="43329">MDSAAELPANAHAGESTERQIVVICLCLAYLFVLTLQHGIRYGEVQGQKVKSHFVEILFHVQFYATIAIICSVTLLEAGLAMVTDRQCHAATLLCLALFGVNKTSLYMVFNERVHSLRVPYTARIRDPVWVLCTFSIVGGVVITIVFVAVVPWARLDHKSGQCRILIPSEGIIGFCVFLFSVGVFLTGIFIFLLWPRLRWRMSAASRYPSLRCDQGKVLVAGQNGHPAQQERTKDRWSGYSVLCKNVMGWVTMLFITLINCTVYITKSGAKRSHICLLSCLTDAACSMFITTLLIKNYIDNERTTERTPVQVLYNPWNRAYANGRCVCSSMEMTSDSWTNYMQTLRQEPHTNFNMRYIDGRMPSDTASLSILPEIIDQEGEHLGV</sequence>
<feature type="transmembrane region" description="Helical" evidence="1">
    <location>
        <begin position="247"/>
        <end position="266"/>
    </location>
</feature>
<evidence type="ECO:0000256" key="1">
    <source>
        <dbReference type="SAM" id="Phobius"/>
    </source>
</evidence>
<name>A0A6A5V3U2_9PLEO</name>
<feature type="transmembrane region" description="Helical" evidence="1">
    <location>
        <begin position="172"/>
        <end position="195"/>
    </location>
</feature>
<keyword evidence="1" id="KW-0812">Transmembrane</keyword>
<dbReference type="AlphaFoldDB" id="A0A6A5V3U2"/>
<proteinExistence type="predicted"/>
<evidence type="ECO:0000313" key="3">
    <source>
        <dbReference type="Proteomes" id="UP000800036"/>
    </source>
</evidence>
<feature type="transmembrane region" description="Helical" evidence="1">
    <location>
        <begin position="129"/>
        <end position="151"/>
    </location>
</feature>
<dbReference type="Proteomes" id="UP000800036">
    <property type="component" value="Unassembled WGS sequence"/>
</dbReference>
<dbReference type="PANTHER" id="PTHR38848">
    <property type="entry name" value="G-PROTEIN COUPLED RECEPTORS FAMILY 3 PROFILE DOMAIN-CONTAINING PROTEIN"/>
    <property type="match status" value="1"/>
</dbReference>
<feature type="transmembrane region" description="Helical" evidence="1">
    <location>
        <begin position="60"/>
        <end position="83"/>
    </location>
</feature>
<keyword evidence="3" id="KW-1185">Reference proteome</keyword>
<accession>A0A6A5V3U2</accession>
<feature type="transmembrane region" description="Helical" evidence="1">
    <location>
        <begin position="21"/>
        <end position="40"/>
    </location>
</feature>
<feature type="transmembrane region" description="Helical" evidence="1">
    <location>
        <begin position="275"/>
        <end position="295"/>
    </location>
</feature>